<feature type="domain" description="RNase H type-1" evidence="8">
    <location>
        <begin position="93"/>
        <end position="241"/>
    </location>
</feature>
<keyword evidence="4" id="KW-0540">Nuclease</keyword>
<dbReference type="AlphaFoldDB" id="A0A397UUR6"/>
<dbReference type="InterPro" id="IPR050092">
    <property type="entry name" value="RNase_H"/>
</dbReference>
<keyword evidence="6" id="KW-0255">Endonuclease</keyword>
<dbReference type="Proteomes" id="UP000266673">
    <property type="component" value="Unassembled WGS sequence"/>
</dbReference>
<evidence type="ECO:0000256" key="2">
    <source>
        <dbReference type="ARBA" id="ARBA00005300"/>
    </source>
</evidence>
<dbReference type="EMBL" id="QKWP01001154">
    <property type="protein sequence ID" value="RIB11263.1"/>
    <property type="molecule type" value="Genomic_DNA"/>
</dbReference>
<evidence type="ECO:0000313" key="10">
    <source>
        <dbReference type="Proteomes" id="UP000266673"/>
    </source>
</evidence>
<evidence type="ECO:0000256" key="4">
    <source>
        <dbReference type="ARBA" id="ARBA00022722"/>
    </source>
</evidence>
<dbReference type="GO" id="GO:0043137">
    <property type="term" value="P:DNA replication, removal of RNA primer"/>
    <property type="evidence" value="ECO:0007669"/>
    <property type="project" value="TreeGrafter"/>
</dbReference>
<name>A0A397UUR6_9GLOM</name>
<reference evidence="9 10" key="1">
    <citation type="submission" date="2018-06" db="EMBL/GenBank/DDBJ databases">
        <title>Comparative genomics reveals the genomic features of Rhizophagus irregularis, R. cerebriforme, R. diaphanum and Gigaspora rosea, and their symbiotic lifestyle signature.</title>
        <authorList>
            <person name="Morin E."/>
            <person name="San Clemente H."/>
            <person name="Chen E.C.H."/>
            <person name="De La Providencia I."/>
            <person name="Hainaut M."/>
            <person name="Kuo A."/>
            <person name="Kohler A."/>
            <person name="Murat C."/>
            <person name="Tang N."/>
            <person name="Roy S."/>
            <person name="Loubradou J."/>
            <person name="Henrissat B."/>
            <person name="Grigoriev I.V."/>
            <person name="Corradi N."/>
            <person name="Roux C."/>
            <person name="Martin F.M."/>
        </authorList>
    </citation>
    <scope>NUCLEOTIDE SEQUENCE [LARGE SCALE GENOMIC DNA]</scope>
    <source>
        <strain evidence="9 10">DAOM 194757</strain>
    </source>
</reference>
<protein>
    <recommendedName>
        <fullName evidence="3">ribonuclease H</fullName>
        <ecNumber evidence="3">3.1.26.4</ecNumber>
    </recommendedName>
</protein>
<dbReference type="GO" id="GO:0003676">
    <property type="term" value="F:nucleic acid binding"/>
    <property type="evidence" value="ECO:0007669"/>
    <property type="project" value="InterPro"/>
</dbReference>
<evidence type="ECO:0000256" key="6">
    <source>
        <dbReference type="ARBA" id="ARBA00022759"/>
    </source>
</evidence>
<comment type="similarity">
    <text evidence="2">Belongs to the RNase H family.</text>
</comment>
<dbReference type="Gene3D" id="3.30.420.10">
    <property type="entry name" value="Ribonuclease H-like superfamily/Ribonuclease H"/>
    <property type="match status" value="1"/>
</dbReference>
<evidence type="ECO:0000259" key="8">
    <source>
        <dbReference type="PROSITE" id="PS50879"/>
    </source>
</evidence>
<comment type="caution">
    <text evidence="9">The sequence shown here is derived from an EMBL/GenBank/DDBJ whole genome shotgun (WGS) entry which is preliminary data.</text>
</comment>
<proteinExistence type="inferred from homology"/>
<dbReference type="GO" id="GO:0004523">
    <property type="term" value="F:RNA-DNA hybrid ribonuclease activity"/>
    <property type="evidence" value="ECO:0007669"/>
    <property type="project" value="UniProtKB-EC"/>
</dbReference>
<evidence type="ECO:0000313" key="9">
    <source>
        <dbReference type="EMBL" id="RIB11263.1"/>
    </source>
</evidence>
<organism evidence="9 10">
    <name type="scientific">Gigaspora rosea</name>
    <dbReference type="NCBI Taxonomy" id="44941"/>
    <lineage>
        <taxon>Eukaryota</taxon>
        <taxon>Fungi</taxon>
        <taxon>Fungi incertae sedis</taxon>
        <taxon>Mucoromycota</taxon>
        <taxon>Glomeromycotina</taxon>
        <taxon>Glomeromycetes</taxon>
        <taxon>Diversisporales</taxon>
        <taxon>Gigasporaceae</taxon>
        <taxon>Gigaspora</taxon>
    </lineage>
</organism>
<evidence type="ECO:0000256" key="7">
    <source>
        <dbReference type="ARBA" id="ARBA00022801"/>
    </source>
</evidence>
<keyword evidence="5" id="KW-0479">Metal-binding</keyword>
<dbReference type="PANTHER" id="PTHR10642">
    <property type="entry name" value="RIBONUCLEASE H1"/>
    <property type="match status" value="1"/>
</dbReference>
<dbReference type="GO" id="GO:0046872">
    <property type="term" value="F:metal ion binding"/>
    <property type="evidence" value="ECO:0007669"/>
    <property type="project" value="UniProtKB-KW"/>
</dbReference>
<dbReference type="PROSITE" id="PS50879">
    <property type="entry name" value="RNASE_H_1"/>
    <property type="match status" value="1"/>
</dbReference>
<keyword evidence="7" id="KW-0378">Hydrolase</keyword>
<gene>
    <name evidence="9" type="ORF">C2G38_2250250</name>
</gene>
<dbReference type="EC" id="3.1.26.4" evidence="3"/>
<dbReference type="Pfam" id="PF00075">
    <property type="entry name" value="RNase_H"/>
    <property type="match status" value="1"/>
</dbReference>
<sequence length="735" mass="84776">MFQSCEEQTERSNIVGVLPTKPYGNGKRKLDLNVGAVLRWGKRREVEEEDMLELPQRLEEVQELGIEIIRNQKLSLELEELMIRKYRKNRLENRENLVFFTDGSLAKSSVREERIDRMGTSWVQIGLDKKKIVDAGYVGTQDWLSSTKPELLMIWLALLTVPEKTKVQINTNSEVAINSIRGGSKIRSSRSWLKQKNQNLTRSILGLIKTNEIQLSLIKVKGHSRVVWNEVADQLAKKGSEITDRQRCVIALPPVQSVELYWKNKKVEQPVCEFMKVLMNLKIGLEWRLTEAITKEEPQDRDMKFKIYTEWKRRGSRPPVRMFQVQRSMEQSRRDSNTSSVDRVLADMRHPEVKDQLRKAFWGSTQKERISTRKGLVKGLERSAEEGITVRKEKKKLRQEIKEKEHAEKCRREKLLEEAIEKLIAKGEKPFCSAMSNVTFAPTLLINNFYIKMKKHFKNQSSMRKSQENRQPLQSLPVSNYTNSLCNICDKYPNIYVTRIKSKKLIKYHYKVLCLGYYPSYIKMTKRTTADGVCYPIPTDYIIRLNISVFEVVIGVFDGKVKFIVNWVSNKNKEESVTSEQSASHAAQLFLKKLWENENSKLSGIILFGFDLNCLDQRQLDSIVRACDESLVSRDGYHQLSAVIPTLDNSIDSLDNIEILPTDIGNGAYRSLTALLSIIIPTLVNKAVISHDDVIKLKLDRDGQKFESLQSAFGVFIDELKQIVDQEFENNEGNS</sequence>
<evidence type="ECO:0000256" key="3">
    <source>
        <dbReference type="ARBA" id="ARBA00012180"/>
    </source>
</evidence>
<evidence type="ECO:0000256" key="5">
    <source>
        <dbReference type="ARBA" id="ARBA00022723"/>
    </source>
</evidence>
<dbReference type="PANTHER" id="PTHR10642:SF26">
    <property type="entry name" value="RIBONUCLEASE H1"/>
    <property type="match status" value="1"/>
</dbReference>
<dbReference type="InterPro" id="IPR012337">
    <property type="entry name" value="RNaseH-like_sf"/>
</dbReference>
<dbReference type="InterPro" id="IPR036397">
    <property type="entry name" value="RNaseH_sf"/>
</dbReference>
<comment type="catalytic activity">
    <reaction evidence="1">
        <text>Endonucleolytic cleavage to 5'-phosphomonoester.</text>
        <dbReference type="EC" id="3.1.26.4"/>
    </reaction>
</comment>
<evidence type="ECO:0000256" key="1">
    <source>
        <dbReference type="ARBA" id="ARBA00000077"/>
    </source>
</evidence>
<keyword evidence="10" id="KW-1185">Reference proteome</keyword>
<accession>A0A397UUR6</accession>
<dbReference type="OrthoDB" id="407198at2759"/>
<dbReference type="SUPFAM" id="SSF53098">
    <property type="entry name" value="Ribonuclease H-like"/>
    <property type="match status" value="1"/>
</dbReference>
<dbReference type="InterPro" id="IPR002156">
    <property type="entry name" value="RNaseH_domain"/>
</dbReference>